<gene>
    <name evidence="2" type="ORF">HINF_LOCUS11973</name>
    <name evidence="3" type="ORF">HINF_LOCUS60594</name>
</gene>
<protein>
    <submittedName>
        <fullName evidence="3">Hypothetical_protein</fullName>
    </submittedName>
</protein>
<keyword evidence="4" id="KW-1185">Reference proteome</keyword>
<dbReference type="Proteomes" id="UP001642409">
    <property type="component" value="Unassembled WGS sequence"/>
</dbReference>
<organism evidence="2">
    <name type="scientific">Hexamita inflata</name>
    <dbReference type="NCBI Taxonomy" id="28002"/>
    <lineage>
        <taxon>Eukaryota</taxon>
        <taxon>Metamonada</taxon>
        <taxon>Diplomonadida</taxon>
        <taxon>Hexamitidae</taxon>
        <taxon>Hexamitinae</taxon>
        <taxon>Hexamita</taxon>
    </lineage>
</organism>
<reference evidence="3 4" key="2">
    <citation type="submission" date="2024-07" db="EMBL/GenBank/DDBJ databases">
        <authorList>
            <person name="Akdeniz Z."/>
        </authorList>
    </citation>
    <scope>NUCLEOTIDE SEQUENCE [LARGE SCALE GENOMIC DNA]</scope>
</reference>
<evidence type="ECO:0000313" key="4">
    <source>
        <dbReference type="Proteomes" id="UP001642409"/>
    </source>
</evidence>
<name>A0AA86TX27_9EUKA</name>
<proteinExistence type="predicted"/>
<accession>A0AA86TX27</accession>
<dbReference type="AlphaFoldDB" id="A0AA86TX27"/>
<feature type="transmembrane region" description="Helical" evidence="1">
    <location>
        <begin position="39"/>
        <end position="56"/>
    </location>
</feature>
<dbReference type="EMBL" id="CATOUU010000310">
    <property type="protein sequence ID" value="CAI9924328.1"/>
    <property type="molecule type" value="Genomic_DNA"/>
</dbReference>
<feature type="transmembrane region" description="Helical" evidence="1">
    <location>
        <begin position="12"/>
        <end position="33"/>
    </location>
</feature>
<keyword evidence="1" id="KW-1133">Transmembrane helix</keyword>
<sequence length="329" mass="38692">MNTKLQMQNINFCRVLSTVLFAFLIIYSYYILYVYTLDYYILFVLLQLWFAISLYFKDLYVFCVYLQIVFHAKTDKSDKIQQQLSQIKLLQLQLKKHLNSLHQLQVGQLISSVTPQKLQDIQFILQLIEKTNQLHVSAEKTDVPLQLKQQYLQYLEHLISYSKEQRRFLSRSDQVNNQLQKSLFLSTFDENEPVFFQNESKNNLSAKPTVQIPIKSLKSEADFFAQEVNLLQSSENQSAKAENINESKNALKTGKLERVLTEMNVQEPEILKEPEIENMNPQEVIKILTGQLKKNNEILERITKGELEQQLMYAAEILAKYNQIFWKTE</sequence>
<comment type="caution">
    <text evidence="2">The sequence shown here is derived from an EMBL/GenBank/DDBJ whole genome shotgun (WGS) entry which is preliminary data.</text>
</comment>
<reference evidence="2" key="1">
    <citation type="submission" date="2023-06" db="EMBL/GenBank/DDBJ databases">
        <authorList>
            <person name="Kurt Z."/>
        </authorList>
    </citation>
    <scope>NUCLEOTIDE SEQUENCE</scope>
</reference>
<evidence type="ECO:0000313" key="3">
    <source>
        <dbReference type="EMBL" id="CAL6081802.1"/>
    </source>
</evidence>
<keyword evidence="1" id="KW-0812">Transmembrane</keyword>
<evidence type="ECO:0000256" key="1">
    <source>
        <dbReference type="SAM" id="Phobius"/>
    </source>
</evidence>
<keyword evidence="1" id="KW-0472">Membrane</keyword>
<dbReference type="EMBL" id="CAXDID020000356">
    <property type="protein sequence ID" value="CAL6081802.1"/>
    <property type="molecule type" value="Genomic_DNA"/>
</dbReference>
<evidence type="ECO:0000313" key="2">
    <source>
        <dbReference type="EMBL" id="CAI9924328.1"/>
    </source>
</evidence>